<evidence type="ECO:0000256" key="1">
    <source>
        <dbReference type="SAM" id="MobiDB-lite"/>
    </source>
</evidence>
<feature type="chain" id="PRO_5014956508" description="Secreted protein" evidence="2">
    <location>
        <begin position="25"/>
        <end position="104"/>
    </location>
</feature>
<proteinExistence type="predicted"/>
<comment type="caution">
    <text evidence="3">The sequence shown here is derived from an EMBL/GenBank/DDBJ whole genome shotgun (WGS) entry which is preliminary data.</text>
</comment>
<name>A0A2N3KSC9_9PROT</name>
<keyword evidence="2" id="KW-0732">Signal</keyword>
<protein>
    <recommendedName>
        <fullName evidence="5">Secreted protein</fullName>
    </recommendedName>
</protein>
<evidence type="ECO:0000313" key="3">
    <source>
        <dbReference type="EMBL" id="PKR53489.1"/>
    </source>
</evidence>
<accession>A0A2N3KSC9</accession>
<dbReference type="AlphaFoldDB" id="A0A2N3KSC9"/>
<gene>
    <name evidence="3" type="ORF">COO20_13160</name>
</gene>
<sequence>MNSPVFPCRHLAVFHMATALTRVAANCILLCPCFPPETEMALPTKPGRPYWRRILGQSPGNVQFFPQRGLGDTRAHSTPQHKPRSQPAPVILRNWHAKAGMSAR</sequence>
<dbReference type="EMBL" id="NWTK01000008">
    <property type="protein sequence ID" value="PKR53489.1"/>
    <property type="molecule type" value="Genomic_DNA"/>
</dbReference>
<feature type="signal peptide" evidence="2">
    <location>
        <begin position="1"/>
        <end position="24"/>
    </location>
</feature>
<evidence type="ECO:0008006" key="5">
    <source>
        <dbReference type="Google" id="ProtNLM"/>
    </source>
</evidence>
<dbReference type="Proteomes" id="UP000233597">
    <property type="component" value="Unassembled WGS sequence"/>
</dbReference>
<evidence type="ECO:0000313" key="4">
    <source>
        <dbReference type="Proteomes" id="UP000233597"/>
    </source>
</evidence>
<organism evidence="3 4">
    <name type="scientific">Thalassospira marina</name>
    <dbReference type="NCBI Taxonomy" id="2048283"/>
    <lineage>
        <taxon>Bacteria</taxon>
        <taxon>Pseudomonadati</taxon>
        <taxon>Pseudomonadota</taxon>
        <taxon>Alphaproteobacteria</taxon>
        <taxon>Rhodospirillales</taxon>
        <taxon>Thalassospiraceae</taxon>
        <taxon>Thalassospira</taxon>
    </lineage>
</organism>
<feature type="region of interest" description="Disordered" evidence="1">
    <location>
        <begin position="66"/>
        <end position="93"/>
    </location>
</feature>
<evidence type="ECO:0000256" key="2">
    <source>
        <dbReference type="SAM" id="SignalP"/>
    </source>
</evidence>
<reference evidence="3 4" key="1">
    <citation type="submission" date="2017-09" db="EMBL/GenBank/DDBJ databases">
        <title>Biodiversity and function of Thalassospira species in the particle-attached aromatic-hydrocarbon-degrading consortia from the surface seawater of the South China Sea.</title>
        <authorList>
            <person name="Dong C."/>
            <person name="Liu R."/>
            <person name="Shao Z."/>
        </authorList>
    </citation>
    <scope>NUCLEOTIDE SEQUENCE [LARGE SCALE GENOMIC DNA]</scope>
    <source>
        <strain evidence="3 4">CSC1P2</strain>
    </source>
</reference>